<evidence type="ECO:0000313" key="1">
    <source>
        <dbReference type="EMBL" id="JAD44522.1"/>
    </source>
</evidence>
<accession>A0A0A9ABT4</accession>
<proteinExistence type="predicted"/>
<name>A0A0A9ABT4_ARUDO</name>
<organism evidence="1">
    <name type="scientific">Arundo donax</name>
    <name type="common">Giant reed</name>
    <name type="synonym">Donax arundinaceus</name>
    <dbReference type="NCBI Taxonomy" id="35708"/>
    <lineage>
        <taxon>Eukaryota</taxon>
        <taxon>Viridiplantae</taxon>
        <taxon>Streptophyta</taxon>
        <taxon>Embryophyta</taxon>
        <taxon>Tracheophyta</taxon>
        <taxon>Spermatophyta</taxon>
        <taxon>Magnoliopsida</taxon>
        <taxon>Liliopsida</taxon>
        <taxon>Poales</taxon>
        <taxon>Poaceae</taxon>
        <taxon>PACMAD clade</taxon>
        <taxon>Arundinoideae</taxon>
        <taxon>Arundineae</taxon>
        <taxon>Arundo</taxon>
    </lineage>
</organism>
<reference evidence="1" key="1">
    <citation type="submission" date="2014-09" db="EMBL/GenBank/DDBJ databases">
        <authorList>
            <person name="Magalhaes I.L.F."/>
            <person name="Oliveira U."/>
            <person name="Santos F.R."/>
            <person name="Vidigal T.H.D.A."/>
            <person name="Brescovit A.D."/>
            <person name="Santos A.J."/>
        </authorList>
    </citation>
    <scope>NUCLEOTIDE SEQUENCE</scope>
    <source>
        <tissue evidence="1">Shoot tissue taken approximately 20 cm above the soil surface</tissue>
    </source>
</reference>
<sequence length="24" mass="2595">MDTVVFNTELPAAGELRHPDVDAP</sequence>
<protein>
    <submittedName>
        <fullName evidence="1">Uncharacterized protein</fullName>
    </submittedName>
</protein>
<reference evidence="1" key="2">
    <citation type="journal article" date="2015" name="Data Brief">
        <title>Shoot transcriptome of the giant reed, Arundo donax.</title>
        <authorList>
            <person name="Barrero R.A."/>
            <person name="Guerrero F.D."/>
            <person name="Moolhuijzen P."/>
            <person name="Goolsby J.A."/>
            <person name="Tidwell J."/>
            <person name="Bellgard S.E."/>
            <person name="Bellgard M.I."/>
        </authorList>
    </citation>
    <scope>NUCLEOTIDE SEQUENCE</scope>
    <source>
        <tissue evidence="1">Shoot tissue taken approximately 20 cm above the soil surface</tissue>
    </source>
</reference>
<dbReference type="EMBL" id="GBRH01253373">
    <property type="protein sequence ID" value="JAD44522.1"/>
    <property type="molecule type" value="Transcribed_RNA"/>
</dbReference>
<dbReference type="AlphaFoldDB" id="A0A0A9ABT4"/>